<dbReference type="InterPro" id="IPR036097">
    <property type="entry name" value="HisK_dim/P_sf"/>
</dbReference>
<evidence type="ECO:0000256" key="8">
    <source>
        <dbReference type="ARBA" id="ARBA00022777"/>
    </source>
</evidence>
<dbReference type="InterPro" id="IPR003594">
    <property type="entry name" value="HATPase_dom"/>
</dbReference>
<keyword evidence="12" id="KW-0406">Ion transport</keyword>
<feature type="coiled-coil region" evidence="14">
    <location>
        <begin position="751"/>
        <end position="799"/>
    </location>
</feature>
<keyword evidence="12" id="KW-0739">Sodium transport</keyword>
<dbReference type="Pfam" id="PF12860">
    <property type="entry name" value="PAS_7"/>
    <property type="match status" value="1"/>
</dbReference>
<sequence length="1165" mass="124831">MLGSVVVAVAILYLAALFALAAYADGKRPFWLAGPLRPWIYALGLGVYCTSWAFFGAVGFAAQTGWSFVALSVGPALALILFGPTIRRIVRLAKSDNITSVADFIGARYGKSEVVAGLVAIAAIAGVTPYVALQLKAISTSLEMLAGPGAVFAIDPGFAAAATLALFAALFGARQVAPTERQDGLMFAVATESVVKLVCFAAVGLFVLFALHDGPGDLIAKAREAGVGASFGEFPAPAQFIALTALSFSAFLLLPRQFHVAIVENRSDLELKRASWAFPLYLLLLGLFVAPIALAGLLAFPSGSGVSPDAYVIALPLQAGSVWITGAAFIGGLSAASAMVVVESVALAIMVSNDLAMPILLRGRARRQSMTRRLLVLRRVAIVAAILAAYLLHRMTGAAQLAAIGMISMAAIAQLAPAFFGGLFWRRATGRGAVAGIVAGMMAWAWTLMLPAIASQVPALGSVLTEGPFGVGWLRPHVMFGLGLSDPLTHGLLVSLAVNALAFVAASLTRAPFPIERQQAVAFFEETPVSATTPAMLRSRRTRATVAELSQTVARYLGPEKTETAFRGFAIARGGEPDAAETEADLQTLRFAERLLASAIGPAASRLVLSMQLTQRAVTSTAALQLLDDASAAMQSNRDVLQNALDHARQGVTAIDAEMKLVCWNREFRELFDLPEEMIHLGVGLDEIFRFNAARGLYGPVSADEFIADRIERFVVRLETLRTRLFPSGRVIEIRSARMPDEGVVTTYTDITETVEAQEALERANETLERRVRERTRELTRLNQELARAKTEADEANISKTRFLAAASHDILQPLNAARLFATSLSERAVEGTDQARLARNVDSSLDAVEEILSTLLDISRLDTGVMKPELTSFRLDEITNQLAREFAPVAAEKGLKLKVLPTSLTVRSDRRLLRRVLQNLVSNAIKYTPSGRVIVGCRRLKGRVRIEVWDTGLGIASGQQRLVFREFKRLEQGAKVAPGVGLGLSIVERIARMLEHPITLRSTPGVGSVFALETPTSAPMPVTAPVEVIAPQRNSALKGLTIVAIDNEPAILEGMITLLEGWGCAAIVATNQREAERALAKRKAAPDVIIADYHLDESDGVETIVNMRWKLGRAVPGVLVTADRSPGVREKAEAKDIRLLVKPLKPAALRALLAQLSTSRAAAE</sequence>
<organism evidence="18 19">
    <name type="scientific">Hansschlegelia quercus</name>
    <dbReference type="NCBI Taxonomy" id="2528245"/>
    <lineage>
        <taxon>Bacteria</taxon>
        <taxon>Pseudomonadati</taxon>
        <taxon>Pseudomonadota</taxon>
        <taxon>Alphaproteobacteria</taxon>
        <taxon>Hyphomicrobiales</taxon>
        <taxon>Methylopilaceae</taxon>
        <taxon>Hansschlegelia</taxon>
    </lineage>
</organism>
<dbReference type="EMBL" id="SIUB01000005">
    <property type="protein sequence ID" value="TBN52424.1"/>
    <property type="molecule type" value="Genomic_DNA"/>
</dbReference>
<dbReference type="InterPro" id="IPR036890">
    <property type="entry name" value="HATPase_C_sf"/>
</dbReference>
<feature type="transmembrane region" description="Helical" evidence="15">
    <location>
        <begin position="236"/>
        <end position="255"/>
    </location>
</feature>
<dbReference type="PROSITE" id="PS00457">
    <property type="entry name" value="NA_SOLUT_SYMP_2"/>
    <property type="match status" value="1"/>
</dbReference>
<dbReference type="PROSITE" id="PS50110">
    <property type="entry name" value="RESPONSE_REGULATORY"/>
    <property type="match status" value="1"/>
</dbReference>
<keyword evidence="12" id="KW-0915">Sodium</keyword>
<evidence type="ECO:0000259" key="17">
    <source>
        <dbReference type="PROSITE" id="PS50110"/>
    </source>
</evidence>
<gene>
    <name evidence="18" type="ORF">EYR15_11325</name>
</gene>
<keyword evidence="7 15" id="KW-0812">Transmembrane</keyword>
<dbReference type="GO" id="GO:0009927">
    <property type="term" value="F:histidine phosphotransfer kinase activity"/>
    <property type="evidence" value="ECO:0007669"/>
    <property type="project" value="TreeGrafter"/>
</dbReference>
<feature type="transmembrane region" description="Helical" evidence="15">
    <location>
        <begin position="398"/>
        <end position="425"/>
    </location>
</feature>
<evidence type="ECO:0000256" key="11">
    <source>
        <dbReference type="ARBA" id="ARBA00023136"/>
    </source>
</evidence>
<dbReference type="PRINTS" id="PR00344">
    <property type="entry name" value="BCTRLSENSOR"/>
</dbReference>
<evidence type="ECO:0000256" key="15">
    <source>
        <dbReference type="SAM" id="Phobius"/>
    </source>
</evidence>
<evidence type="ECO:0000256" key="7">
    <source>
        <dbReference type="ARBA" id="ARBA00022692"/>
    </source>
</evidence>
<protein>
    <recommendedName>
        <fullName evidence="4">histidine kinase</fullName>
        <ecNumber evidence="4">2.7.13.3</ecNumber>
    </recommendedName>
</protein>
<dbReference type="Gene3D" id="3.30.565.10">
    <property type="entry name" value="Histidine kinase-like ATPase, C-terminal domain"/>
    <property type="match status" value="1"/>
</dbReference>
<keyword evidence="10 15" id="KW-1133">Transmembrane helix</keyword>
<feature type="transmembrane region" description="Helical" evidence="15">
    <location>
        <begin position="432"/>
        <end position="454"/>
    </location>
</feature>
<dbReference type="InterPro" id="IPR011006">
    <property type="entry name" value="CheY-like_superfamily"/>
</dbReference>
<comment type="caution">
    <text evidence="18">The sequence shown here is derived from an EMBL/GenBank/DDBJ whole genome shotgun (WGS) entry which is preliminary data.</text>
</comment>
<keyword evidence="14" id="KW-0175">Coiled coil</keyword>
<keyword evidence="5 13" id="KW-0597">Phosphoprotein</keyword>
<keyword evidence="8 18" id="KW-0418">Kinase</keyword>
<evidence type="ECO:0000256" key="9">
    <source>
        <dbReference type="ARBA" id="ARBA00022847"/>
    </source>
</evidence>
<accession>A0A4Q9GIL2</accession>
<feature type="transmembrane region" description="Helical" evidence="15">
    <location>
        <begin position="153"/>
        <end position="173"/>
    </location>
</feature>
<comment type="catalytic activity">
    <reaction evidence="1">
        <text>ATP + protein L-histidine = ADP + protein N-phospho-L-histidine.</text>
        <dbReference type="EC" id="2.7.13.3"/>
    </reaction>
</comment>
<dbReference type="GO" id="GO:0015293">
    <property type="term" value="F:symporter activity"/>
    <property type="evidence" value="ECO:0007669"/>
    <property type="project" value="UniProtKB-KW"/>
</dbReference>
<keyword evidence="11 15" id="KW-0472">Membrane</keyword>
<evidence type="ECO:0000256" key="13">
    <source>
        <dbReference type="PROSITE-ProRule" id="PRU00169"/>
    </source>
</evidence>
<dbReference type="InterPro" id="IPR001789">
    <property type="entry name" value="Sig_transdc_resp-reg_receiver"/>
</dbReference>
<dbReference type="FunFam" id="3.30.565.10:FF:000049">
    <property type="entry name" value="Two-component sensor histidine kinase"/>
    <property type="match status" value="1"/>
</dbReference>
<dbReference type="GO" id="GO:0006814">
    <property type="term" value="P:sodium ion transport"/>
    <property type="evidence" value="ECO:0007669"/>
    <property type="project" value="UniProtKB-KW"/>
</dbReference>
<keyword evidence="9" id="KW-0813">Transport</keyword>
<evidence type="ECO:0000259" key="16">
    <source>
        <dbReference type="PROSITE" id="PS50109"/>
    </source>
</evidence>
<dbReference type="OrthoDB" id="9764438at2"/>
<dbReference type="SUPFAM" id="SSF47384">
    <property type="entry name" value="Homodimeric domain of signal transducing histidine kinase"/>
    <property type="match status" value="1"/>
</dbReference>
<feature type="domain" description="Response regulatory" evidence="17">
    <location>
        <begin position="1042"/>
        <end position="1158"/>
    </location>
</feature>
<keyword evidence="9" id="KW-0769">Symport</keyword>
<dbReference type="Pfam" id="PF00512">
    <property type="entry name" value="HisKA"/>
    <property type="match status" value="1"/>
</dbReference>
<evidence type="ECO:0000256" key="6">
    <source>
        <dbReference type="ARBA" id="ARBA00022679"/>
    </source>
</evidence>
<dbReference type="NCBIfam" id="NF041832">
    <property type="entry name" value="near_NosP_CTERM"/>
    <property type="match status" value="1"/>
</dbReference>
<dbReference type="PANTHER" id="PTHR43047">
    <property type="entry name" value="TWO-COMPONENT HISTIDINE PROTEIN KINASE"/>
    <property type="match status" value="1"/>
</dbReference>
<dbReference type="InterPro" id="IPR035965">
    <property type="entry name" value="PAS-like_dom_sf"/>
</dbReference>
<comment type="subcellular location">
    <subcellularLocation>
        <location evidence="2">Membrane</location>
        <topology evidence="2">Multi-pass membrane protein</topology>
    </subcellularLocation>
</comment>
<dbReference type="InterPro" id="IPR038377">
    <property type="entry name" value="Na/Glc_symporter_sf"/>
</dbReference>
<feature type="transmembrane region" description="Helical" evidence="15">
    <location>
        <begin position="276"/>
        <end position="300"/>
    </location>
</feature>
<dbReference type="InterPro" id="IPR005467">
    <property type="entry name" value="His_kinase_dom"/>
</dbReference>
<feature type="domain" description="Histidine kinase" evidence="16">
    <location>
        <begin position="806"/>
        <end position="1019"/>
    </location>
</feature>
<feature type="transmembrane region" description="Helical" evidence="15">
    <location>
        <begin position="185"/>
        <end position="211"/>
    </location>
</feature>
<dbReference type="InterPro" id="IPR003661">
    <property type="entry name" value="HisK_dim/P_dom"/>
</dbReference>
<feature type="transmembrane region" description="Helical" evidence="15">
    <location>
        <begin position="6"/>
        <end position="26"/>
    </location>
</feature>
<dbReference type="PROSITE" id="PS50109">
    <property type="entry name" value="HIS_KIN"/>
    <property type="match status" value="1"/>
</dbReference>
<keyword evidence="6" id="KW-0808">Transferase</keyword>
<dbReference type="CDD" id="cd00156">
    <property type="entry name" value="REC"/>
    <property type="match status" value="1"/>
</dbReference>
<dbReference type="Gene3D" id="3.30.450.20">
    <property type="entry name" value="PAS domain"/>
    <property type="match status" value="1"/>
</dbReference>
<dbReference type="Gene3D" id="3.40.50.2300">
    <property type="match status" value="1"/>
</dbReference>
<dbReference type="SUPFAM" id="SSF55874">
    <property type="entry name" value="ATPase domain of HSP90 chaperone/DNA topoisomerase II/histidine kinase"/>
    <property type="match status" value="1"/>
</dbReference>
<feature type="transmembrane region" description="Helical" evidence="15">
    <location>
        <begin position="374"/>
        <end position="392"/>
    </location>
</feature>
<dbReference type="InterPro" id="IPR018212">
    <property type="entry name" value="Na/solute_symporter_CS"/>
</dbReference>
<dbReference type="EC" id="2.7.13.3" evidence="4"/>
<dbReference type="Proteomes" id="UP000291613">
    <property type="component" value="Unassembled WGS sequence"/>
</dbReference>
<evidence type="ECO:0000256" key="10">
    <source>
        <dbReference type="ARBA" id="ARBA00022989"/>
    </source>
</evidence>
<dbReference type="GO" id="GO:0005886">
    <property type="term" value="C:plasma membrane"/>
    <property type="evidence" value="ECO:0007669"/>
    <property type="project" value="TreeGrafter"/>
</dbReference>
<dbReference type="PROSITE" id="PS50283">
    <property type="entry name" value="NA_SOLUT_SYMP_3"/>
    <property type="match status" value="1"/>
</dbReference>
<reference evidence="18 19" key="1">
    <citation type="submission" date="2019-02" db="EMBL/GenBank/DDBJ databases">
        <title>Hansschlegelia quercus sp. nov., a novel methylotrophic bacterium from buds of oak (Quercus robur L.).</title>
        <authorList>
            <person name="Agafonova N.V."/>
            <person name="Kaparullina E.N."/>
            <person name="Grouzdev D.S."/>
            <person name="Doronina N.V."/>
        </authorList>
    </citation>
    <scope>NUCLEOTIDE SEQUENCE [LARGE SCALE GENOMIC DNA]</scope>
    <source>
        <strain evidence="18 19">Dub</strain>
    </source>
</reference>
<feature type="transmembrane region" description="Helical" evidence="15">
    <location>
        <begin position="66"/>
        <end position="86"/>
    </location>
</feature>
<evidence type="ECO:0000313" key="18">
    <source>
        <dbReference type="EMBL" id="TBN52424.1"/>
    </source>
</evidence>
<dbReference type="Pfam" id="PF02518">
    <property type="entry name" value="HATPase_c"/>
    <property type="match status" value="1"/>
</dbReference>
<dbReference type="AlphaFoldDB" id="A0A4Q9GIL2"/>
<dbReference type="InterPro" id="IPR004358">
    <property type="entry name" value="Sig_transdc_His_kin-like_C"/>
</dbReference>
<evidence type="ECO:0000256" key="5">
    <source>
        <dbReference type="ARBA" id="ARBA00022553"/>
    </source>
</evidence>
<feature type="transmembrane region" description="Helical" evidence="15">
    <location>
        <begin position="320"/>
        <end position="353"/>
    </location>
</feature>
<dbReference type="Gene3D" id="1.10.287.130">
    <property type="match status" value="1"/>
</dbReference>
<feature type="transmembrane region" description="Helical" evidence="15">
    <location>
        <begin position="38"/>
        <end position="60"/>
    </location>
</feature>
<dbReference type="FunFam" id="1.10.287.130:FF:000063">
    <property type="entry name" value="Hybrid sensor histidine kinase/response regulator"/>
    <property type="match status" value="1"/>
</dbReference>
<dbReference type="SUPFAM" id="SSF52172">
    <property type="entry name" value="CheY-like"/>
    <property type="match status" value="1"/>
</dbReference>
<evidence type="ECO:0000256" key="4">
    <source>
        <dbReference type="ARBA" id="ARBA00012438"/>
    </source>
</evidence>
<dbReference type="InterPro" id="IPR001734">
    <property type="entry name" value="Na/solute_symporter"/>
</dbReference>
<dbReference type="SUPFAM" id="SSF55785">
    <property type="entry name" value="PYP-like sensor domain (PAS domain)"/>
    <property type="match status" value="1"/>
</dbReference>
<evidence type="ECO:0000256" key="3">
    <source>
        <dbReference type="ARBA" id="ARBA00006434"/>
    </source>
</evidence>
<comment type="similarity">
    <text evidence="3">Belongs to the sodium:solute symporter (SSF) (TC 2.A.21) family.</text>
</comment>
<name>A0A4Q9GIL2_9HYPH</name>
<dbReference type="SMART" id="SM00387">
    <property type="entry name" value="HATPase_c"/>
    <property type="match status" value="1"/>
</dbReference>
<proteinExistence type="inferred from homology"/>
<dbReference type="GO" id="GO:0000155">
    <property type="term" value="F:phosphorelay sensor kinase activity"/>
    <property type="evidence" value="ECO:0007669"/>
    <property type="project" value="InterPro"/>
</dbReference>
<evidence type="ECO:0000256" key="2">
    <source>
        <dbReference type="ARBA" id="ARBA00004141"/>
    </source>
</evidence>
<keyword evidence="19" id="KW-1185">Reference proteome</keyword>
<evidence type="ECO:0000256" key="1">
    <source>
        <dbReference type="ARBA" id="ARBA00000085"/>
    </source>
</evidence>
<feature type="modified residue" description="4-aspartylphosphate" evidence="13">
    <location>
        <position position="1093"/>
    </location>
</feature>
<dbReference type="CDD" id="cd10322">
    <property type="entry name" value="SLC5sbd"/>
    <property type="match status" value="1"/>
</dbReference>
<dbReference type="Gene3D" id="1.20.1730.10">
    <property type="entry name" value="Sodium/glucose cotransporter"/>
    <property type="match status" value="1"/>
</dbReference>
<dbReference type="RefSeq" id="WP_131003658.1">
    <property type="nucleotide sequence ID" value="NZ_JBHSZR010000013.1"/>
</dbReference>
<evidence type="ECO:0000256" key="14">
    <source>
        <dbReference type="SAM" id="Coils"/>
    </source>
</evidence>
<evidence type="ECO:0000313" key="19">
    <source>
        <dbReference type="Proteomes" id="UP000291613"/>
    </source>
</evidence>
<dbReference type="CDD" id="cd00082">
    <property type="entry name" value="HisKA"/>
    <property type="match status" value="1"/>
</dbReference>
<dbReference type="Pfam" id="PF00072">
    <property type="entry name" value="Response_reg"/>
    <property type="match status" value="1"/>
</dbReference>
<evidence type="ECO:0000256" key="12">
    <source>
        <dbReference type="ARBA" id="ARBA00023201"/>
    </source>
</evidence>
<dbReference type="PANTHER" id="PTHR43047:SF9">
    <property type="entry name" value="HISTIDINE KINASE"/>
    <property type="match status" value="1"/>
</dbReference>
<dbReference type="SMART" id="SM00448">
    <property type="entry name" value="REC"/>
    <property type="match status" value="1"/>
</dbReference>
<dbReference type="SMART" id="SM00388">
    <property type="entry name" value="HisKA"/>
    <property type="match status" value="1"/>
</dbReference>